<feature type="compositionally biased region" description="Polar residues" evidence="2">
    <location>
        <begin position="1"/>
        <end position="15"/>
    </location>
</feature>
<name>J7RT49_HUIN7</name>
<evidence type="ECO:0000313" key="3">
    <source>
        <dbReference type="EMBL" id="CCK67882.1"/>
    </source>
</evidence>
<keyword evidence="1" id="KW-0175">Coiled coil</keyword>
<reference evidence="3 4" key="1">
    <citation type="journal article" date="2011" name="Proc. Natl. Acad. Sci. U.S.A.">
        <title>Evolutionary erosion of yeast sex chromosomes by mating-type switching accidents.</title>
        <authorList>
            <person name="Gordon J.L."/>
            <person name="Armisen D."/>
            <person name="Proux-Wera E."/>
            <person name="Oheigeartaigh S.S."/>
            <person name="Byrne K.P."/>
            <person name="Wolfe K.H."/>
        </authorList>
    </citation>
    <scope>NUCLEOTIDE SEQUENCE [LARGE SCALE GENOMIC DNA]</scope>
    <source>
        <strain evidence="4">ATCC MYA-139 / BCRC 22969 / CBS 8797 / CCRC 22969 / KCTC 17520 / NBRC 10181 / NCYC 3082</strain>
    </source>
</reference>
<dbReference type="EMBL" id="HE978314">
    <property type="protein sequence ID" value="CCK67882.1"/>
    <property type="molecule type" value="Genomic_DNA"/>
</dbReference>
<protein>
    <submittedName>
        <fullName evidence="3">Uncharacterized protein</fullName>
    </submittedName>
</protein>
<dbReference type="Proteomes" id="UP000006310">
    <property type="component" value="Chromosome 1"/>
</dbReference>
<dbReference type="GeneID" id="34523517"/>
<feature type="region of interest" description="Disordered" evidence="2">
    <location>
        <begin position="149"/>
        <end position="227"/>
    </location>
</feature>
<dbReference type="Pfam" id="PF17242">
    <property type="entry name" value="DUF5315"/>
    <property type="match status" value="1"/>
</dbReference>
<feature type="compositionally biased region" description="Acidic residues" evidence="2">
    <location>
        <begin position="41"/>
        <end position="60"/>
    </location>
</feature>
<evidence type="ECO:0000256" key="2">
    <source>
        <dbReference type="SAM" id="MobiDB-lite"/>
    </source>
</evidence>
<dbReference type="eggNOG" id="ENOG502SAYP">
    <property type="taxonomic scope" value="Eukaryota"/>
</dbReference>
<sequence length="402" mass="44108">MSNYLTDTGSETGQSVLLHLPVPSRRVSKVLTNEQDGYKEDNEDEGEEDEEEYDEDDLDMDLFGSKYMQTPLATTTTTTSTTTDGGRLVDEEADYEDYAGNADDEDEDGEGNSINNDMQYKVVARTLPNTDIFVQCEFDNSDIASSRYSRLASGGGQHLPRRHSKTVKPEASTGPELPHIAVSNFDESNENVQGNSAAEQPTQTSRRANNTETAGAPHPSQGFKPRRKQGISRLVTHPPVDTQDKLFADIEQLDSIKRDVEEIGLYESFPPGFEGKLLKLRQGHLKLVQQLRLKNQKMEEQKRHQLQASALSKIQSHKTNGTLSEYEYTADAAASRASNSSTAAGAATTNTATTTDANNIAHTLSSSPSANMVTDTMAMNSIMDNPETIKNMSSLIDTIKSL</sequence>
<gene>
    <name evidence="3" type="primary">KNAG0A01930</name>
    <name evidence="3" type="ordered locus">KNAG_0A01930</name>
</gene>
<dbReference type="KEGG" id="kng:KNAG_0A01930"/>
<dbReference type="AlphaFoldDB" id="J7RT49"/>
<dbReference type="RefSeq" id="XP_022462128.1">
    <property type="nucleotide sequence ID" value="XM_022611449.1"/>
</dbReference>
<feature type="compositionally biased region" description="Polar residues" evidence="2">
    <location>
        <begin position="190"/>
        <end position="213"/>
    </location>
</feature>
<feature type="coiled-coil region" evidence="1">
    <location>
        <begin position="281"/>
        <end position="308"/>
    </location>
</feature>
<organism evidence="3 4">
    <name type="scientific">Huiozyma naganishii (strain ATCC MYA-139 / BCRC 22969 / CBS 8797 / KCTC 17520 / NBRC 10181 / NCYC 3082 / Yp74L-3)</name>
    <name type="common">Yeast</name>
    <name type="synonym">Kazachstania naganishii</name>
    <dbReference type="NCBI Taxonomy" id="1071383"/>
    <lineage>
        <taxon>Eukaryota</taxon>
        <taxon>Fungi</taxon>
        <taxon>Dikarya</taxon>
        <taxon>Ascomycota</taxon>
        <taxon>Saccharomycotina</taxon>
        <taxon>Saccharomycetes</taxon>
        <taxon>Saccharomycetales</taxon>
        <taxon>Saccharomycetaceae</taxon>
        <taxon>Huiozyma</taxon>
    </lineage>
</organism>
<accession>J7RT49</accession>
<proteinExistence type="predicted"/>
<evidence type="ECO:0000256" key="1">
    <source>
        <dbReference type="SAM" id="Coils"/>
    </source>
</evidence>
<feature type="compositionally biased region" description="Low complexity" evidence="2">
    <location>
        <begin position="74"/>
        <end position="83"/>
    </location>
</feature>
<evidence type="ECO:0000313" key="4">
    <source>
        <dbReference type="Proteomes" id="UP000006310"/>
    </source>
</evidence>
<feature type="region of interest" description="Disordered" evidence="2">
    <location>
        <begin position="1"/>
        <end position="86"/>
    </location>
</feature>
<dbReference type="HOGENOM" id="CLU_685229_0_0_1"/>
<dbReference type="OrthoDB" id="4065597at2759"/>
<reference evidence="4" key="2">
    <citation type="submission" date="2012-08" db="EMBL/GenBank/DDBJ databases">
        <title>Genome sequence of Kazachstania naganishii.</title>
        <authorList>
            <person name="Gordon J.L."/>
            <person name="Armisen D."/>
            <person name="Proux-Wera E."/>
            <person name="OhEigeartaigh S.S."/>
            <person name="Byrne K.P."/>
            <person name="Wolfe K.H."/>
        </authorList>
    </citation>
    <scope>NUCLEOTIDE SEQUENCE [LARGE SCALE GENOMIC DNA]</scope>
    <source>
        <strain evidence="4">ATCC MYA-139 / BCRC 22969 / CBS 8797 / CCRC 22969 / KCTC 17520 / NBRC 10181 / NCYC 3082</strain>
    </source>
</reference>
<keyword evidence="4" id="KW-1185">Reference proteome</keyword>